<keyword evidence="4" id="KW-1185">Reference proteome</keyword>
<reference evidence="3 4" key="1">
    <citation type="submission" date="2019-01" db="EMBL/GenBank/DDBJ databases">
        <title>Sequencing of cultivated peanut Arachis hypogaea provides insights into genome evolution and oil improvement.</title>
        <authorList>
            <person name="Chen X."/>
        </authorList>
    </citation>
    <scope>NUCLEOTIDE SEQUENCE [LARGE SCALE GENOMIC DNA]</scope>
    <source>
        <strain evidence="4">cv. Fuhuasheng</strain>
        <tissue evidence="3">Leaves</tissue>
    </source>
</reference>
<dbReference type="PROSITE" id="PS50042">
    <property type="entry name" value="CNMP_BINDING_3"/>
    <property type="match status" value="1"/>
</dbReference>
<evidence type="ECO:0000256" key="1">
    <source>
        <dbReference type="SAM" id="MobiDB-lite"/>
    </source>
</evidence>
<dbReference type="InterPro" id="IPR000595">
    <property type="entry name" value="cNMP-bd_dom"/>
</dbReference>
<dbReference type="AlphaFoldDB" id="A0A445BU93"/>
<proteinExistence type="predicted"/>
<sequence length="283" mass="32541">MCSTFNDSESLRFKDDFYCIPFGILETVLQKRNLASFREDPTVSYVGLGPHFGDDSIFFDKIAASMQKWWFAPVCIDCHWWLYAFEIAQKRLWVLDSMNTGVPNNERVKLHAYAARLIEDMAKVSMPAYEHTENGLPVSMLASHNKITGQLNIHLTIFLIALHLIMISWLEVIFCVCTCSCDCGVFVIKFMQFWGLDKSLQHWDQDIVQEFRKEIILDIVMGPHNSEIGKVLQALESNHVRRNQPRKKSKAVKSPFTAPSTKSMLQRAGLPTRKPRKGGRQRK</sequence>
<comment type="caution">
    <text evidence="3">The sequence shown here is derived from an EMBL/GenBank/DDBJ whole genome shotgun (WGS) entry which is preliminary data.</text>
</comment>
<feature type="region of interest" description="Disordered" evidence="1">
    <location>
        <begin position="239"/>
        <end position="283"/>
    </location>
</feature>
<gene>
    <name evidence="3" type="ORF">Ahy_A08g038611</name>
</gene>
<organism evidence="3 4">
    <name type="scientific">Arachis hypogaea</name>
    <name type="common">Peanut</name>
    <dbReference type="NCBI Taxonomy" id="3818"/>
    <lineage>
        <taxon>Eukaryota</taxon>
        <taxon>Viridiplantae</taxon>
        <taxon>Streptophyta</taxon>
        <taxon>Embryophyta</taxon>
        <taxon>Tracheophyta</taxon>
        <taxon>Spermatophyta</taxon>
        <taxon>Magnoliopsida</taxon>
        <taxon>eudicotyledons</taxon>
        <taxon>Gunneridae</taxon>
        <taxon>Pentapetalae</taxon>
        <taxon>rosids</taxon>
        <taxon>fabids</taxon>
        <taxon>Fabales</taxon>
        <taxon>Fabaceae</taxon>
        <taxon>Papilionoideae</taxon>
        <taxon>50 kb inversion clade</taxon>
        <taxon>dalbergioids sensu lato</taxon>
        <taxon>Dalbergieae</taxon>
        <taxon>Pterocarpus clade</taxon>
        <taxon>Arachis</taxon>
    </lineage>
</organism>
<dbReference type="EMBL" id="SDMP01000008">
    <property type="protein sequence ID" value="RYR42151.1"/>
    <property type="molecule type" value="Genomic_DNA"/>
</dbReference>
<feature type="compositionally biased region" description="Basic residues" evidence="1">
    <location>
        <begin position="240"/>
        <end position="251"/>
    </location>
</feature>
<accession>A0A445BU93</accession>
<evidence type="ECO:0000313" key="4">
    <source>
        <dbReference type="Proteomes" id="UP000289738"/>
    </source>
</evidence>
<dbReference type="Gene3D" id="3.40.395.10">
    <property type="entry name" value="Adenoviral Proteinase, Chain A"/>
    <property type="match status" value="1"/>
</dbReference>
<dbReference type="Proteomes" id="UP000289738">
    <property type="component" value="Chromosome A08"/>
</dbReference>
<dbReference type="SUPFAM" id="SSF54001">
    <property type="entry name" value="Cysteine proteinases"/>
    <property type="match status" value="1"/>
</dbReference>
<feature type="domain" description="Cyclic nucleotide-binding" evidence="2">
    <location>
        <begin position="15"/>
        <end position="65"/>
    </location>
</feature>
<evidence type="ECO:0000313" key="3">
    <source>
        <dbReference type="EMBL" id="RYR42151.1"/>
    </source>
</evidence>
<name>A0A445BU93_ARAHY</name>
<protein>
    <recommendedName>
        <fullName evidence="2">Cyclic nucleotide-binding domain-containing protein</fullName>
    </recommendedName>
</protein>
<dbReference type="InterPro" id="IPR038765">
    <property type="entry name" value="Papain-like_cys_pep_sf"/>
</dbReference>
<evidence type="ECO:0000259" key="2">
    <source>
        <dbReference type="PROSITE" id="PS50042"/>
    </source>
</evidence>
<feature type="compositionally biased region" description="Basic residues" evidence="1">
    <location>
        <begin position="273"/>
        <end position="283"/>
    </location>
</feature>